<keyword evidence="1" id="KW-0812">Transmembrane</keyword>
<dbReference type="AlphaFoldDB" id="W2PJJ8"/>
<dbReference type="EMBL" id="KI669638">
    <property type="protein sequence ID" value="ETN00409.1"/>
    <property type="molecule type" value="Genomic_DNA"/>
</dbReference>
<sequence>MPSGRIWQSLLGVALPVKYDGIIAGALYTIFVSPHKRDGYQCSFRPHCH</sequence>
<reference evidence="3" key="1">
    <citation type="submission" date="2011-12" db="EMBL/GenBank/DDBJ databases">
        <authorList>
            <consortium name="The Broad Institute Genome Sequencing Platform"/>
            <person name="Russ C."/>
            <person name="Tyler B."/>
            <person name="Panabieres F."/>
            <person name="Shan W."/>
            <person name="Tripathy S."/>
            <person name="Grunwald N."/>
            <person name="Machado M."/>
            <person name="Young S.K."/>
            <person name="Zeng Q."/>
            <person name="Gargeya S."/>
            <person name="Fitzgerald M."/>
            <person name="Haas B."/>
            <person name="Abouelleil A."/>
            <person name="Alvarado L."/>
            <person name="Arachchi H.M."/>
            <person name="Berlin A."/>
            <person name="Chapman S.B."/>
            <person name="Gearin G."/>
            <person name="Goldberg J."/>
            <person name="Griggs A."/>
            <person name="Gujja S."/>
            <person name="Hansen M."/>
            <person name="Heiman D."/>
            <person name="Howarth C."/>
            <person name="Larimer J."/>
            <person name="Lui A."/>
            <person name="MacDonald P.J.P."/>
            <person name="McCowen C."/>
            <person name="Montmayeur A."/>
            <person name="Murphy C."/>
            <person name="Neiman D."/>
            <person name="Pearson M."/>
            <person name="Priest M."/>
            <person name="Roberts A."/>
            <person name="Saif S."/>
            <person name="Shea T."/>
            <person name="Sisk P."/>
            <person name="Stolte C."/>
            <person name="Sykes S."/>
            <person name="Wortman J."/>
            <person name="Nusbaum C."/>
            <person name="Birren B."/>
        </authorList>
    </citation>
    <scope>NUCLEOTIDE SEQUENCE [LARGE SCALE GENOMIC DNA]</scope>
    <source>
        <strain evidence="3">INRA-310</strain>
    </source>
</reference>
<dbReference type="GeneID" id="20192860"/>
<evidence type="ECO:0000256" key="1">
    <source>
        <dbReference type="SAM" id="Phobius"/>
    </source>
</evidence>
<proteinExistence type="predicted"/>
<name>W2PJJ8_PHYN3</name>
<dbReference type="RefSeq" id="XP_008914249.1">
    <property type="nucleotide sequence ID" value="XM_008916001.1"/>
</dbReference>
<reference evidence="2 3" key="2">
    <citation type="submission" date="2013-11" db="EMBL/GenBank/DDBJ databases">
        <title>The Genome Sequence of Phytophthora parasitica INRA-310.</title>
        <authorList>
            <consortium name="The Broad Institute Genomics Platform"/>
            <person name="Russ C."/>
            <person name="Tyler B."/>
            <person name="Panabieres F."/>
            <person name="Shan W."/>
            <person name="Tripathy S."/>
            <person name="Grunwald N."/>
            <person name="Machado M."/>
            <person name="Johnson C.S."/>
            <person name="Arredondo F."/>
            <person name="Hong C."/>
            <person name="Coffey M."/>
            <person name="Young S.K."/>
            <person name="Zeng Q."/>
            <person name="Gargeya S."/>
            <person name="Fitzgerald M."/>
            <person name="Abouelleil A."/>
            <person name="Alvarado L."/>
            <person name="Chapman S.B."/>
            <person name="Gainer-Dewar J."/>
            <person name="Goldberg J."/>
            <person name="Griggs A."/>
            <person name="Gujja S."/>
            <person name="Hansen M."/>
            <person name="Howarth C."/>
            <person name="Imamovic A."/>
            <person name="Ireland A."/>
            <person name="Larimer J."/>
            <person name="McCowan C."/>
            <person name="Murphy C."/>
            <person name="Pearson M."/>
            <person name="Poon T.W."/>
            <person name="Priest M."/>
            <person name="Roberts A."/>
            <person name="Saif S."/>
            <person name="Shea T."/>
            <person name="Sykes S."/>
            <person name="Wortman J."/>
            <person name="Nusbaum C."/>
            <person name="Birren B."/>
        </authorList>
    </citation>
    <scope>NUCLEOTIDE SEQUENCE [LARGE SCALE GENOMIC DNA]</scope>
    <source>
        <strain evidence="2 3">INRA-310</strain>
    </source>
</reference>
<dbReference type="VEuPathDB" id="FungiDB:PPTG_24261"/>
<organism evidence="2 3">
    <name type="scientific">Phytophthora nicotianae (strain INRA-310)</name>
    <name type="common">Phytophthora parasitica</name>
    <dbReference type="NCBI Taxonomy" id="761204"/>
    <lineage>
        <taxon>Eukaryota</taxon>
        <taxon>Sar</taxon>
        <taxon>Stramenopiles</taxon>
        <taxon>Oomycota</taxon>
        <taxon>Peronosporomycetes</taxon>
        <taxon>Peronosporales</taxon>
        <taxon>Peronosporaceae</taxon>
        <taxon>Phytophthora</taxon>
    </lineage>
</organism>
<accession>W2PJJ8</accession>
<protein>
    <submittedName>
        <fullName evidence="2">Uncharacterized protein</fullName>
    </submittedName>
</protein>
<evidence type="ECO:0000313" key="2">
    <source>
        <dbReference type="EMBL" id="ETN00409.1"/>
    </source>
</evidence>
<keyword evidence="1" id="KW-1133">Transmembrane helix</keyword>
<feature type="transmembrane region" description="Helical" evidence="1">
    <location>
        <begin position="6"/>
        <end position="31"/>
    </location>
</feature>
<gene>
    <name evidence="2" type="ORF">PPTG_24261</name>
</gene>
<evidence type="ECO:0000313" key="3">
    <source>
        <dbReference type="Proteomes" id="UP000018817"/>
    </source>
</evidence>
<keyword evidence="1" id="KW-0472">Membrane</keyword>
<dbReference type="Proteomes" id="UP000018817">
    <property type="component" value="Unassembled WGS sequence"/>
</dbReference>